<protein>
    <submittedName>
        <fullName evidence="1">Uncharacterized protein</fullName>
    </submittedName>
</protein>
<comment type="caution">
    <text evidence="1">The sequence shown here is derived from an EMBL/GenBank/DDBJ whole genome shotgun (WGS) entry which is preliminary data.</text>
</comment>
<dbReference type="EMBL" id="NPEF01000021">
    <property type="protein sequence ID" value="PJZ94259.1"/>
    <property type="molecule type" value="Genomic_DNA"/>
</dbReference>
<organism evidence="1">
    <name type="scientific">Leptospira ellisii</name>
    <dbReference type="NCBI Taxonomy" id="2023197"/>
    <lineage>
        <taxon>Bacteria</taxon>
        <taxon>Pseudomonadati</taxon>
        <taxon>Spirochaetota</taxon>
        <taxon>Spirochaetia</taxon>
        <taxon>Leptospirales</taxon>
        <taxon>Leptospiraceae</taxon>
        <taxon>Leptospira</taxon>
    </lineage>
</organism>
<evidence type="ECO:0000313" key="1">
    <source>
        <dbReference type="EMBL" id="PJZ94259.1"/>
    </source>
</evidence>
<proteinExistence type="predicted"/>
<reference evidence="1" key="1">
    <citation type="submission" date="2017-07" db="EMBL/GenBank/DDBJ databases">
        <title>Leptospira spp. isolated from tropical soils.</title>
        <authorList>
            <person name="Thibeaux R."/>
            <person name="Iraola G."/>
            <person name="Ferres I."/>
            <person name="Bierque E."/>
            <person name="Girault D."/>
            <person name="Soupe-Gilbert M.-E."/>
            <person name="Picardeau M."/>
            <person name="Goarant C."/>
        </authorList>
    </citation>
    <scope>NUCLEOTIDE SEQUENCE [LARGE SCALE GENOMIC DNA]</scope>
    <source>
        <strain evidence="1">ATI7-C-A5</strain>
    </source>
</reference>
<sequence>MWELPSLFVSRKNLASPKFPEKSRNSPFTNPPFLYRGVLKSRNSQNSPVAERNLIFNDKRSYDVFQNENSNFP</sequence>
<accession>A0A2N0BCJ0</accession>
<accession>A0A2N0BMQ9</accession>
<dbReference type="AlphaFoldDB" id="A0A2N0BMQ9"/>
<name>A0A2N0BMQ9_9LEPT</name>
<gene>
    <name evidence="1" type="ORF">CH379_03435</name>
</gene>